<gene>
    <name evidence="2" type="ORF">H9945_00925</name>
</gene>
<dbReference type="PANTHER" id="PTHR43777">
    <property type="entry name" value="MOLYBDENUM COFACTOR CYTIDYLYLTRANSFERASE"/>
    <property type="match status" value="1"/>
</dbReference>
<feature type="domain" description="MobA-like NTP transferase" evidence="1">
    <location>
        <begin position="2"/>
        <end position="154"/>
    </location>
</feature>
<comment type="caution">
    <text evidence="2">The sequence shown here is derived from an EMBL/GenBank/DDBJ whole genome shotgun (WGS) entry which is preliminary data.</text>
</comment>
<dbReference type="InterPro" id="IPR025877">
    <property type="entry name" value="MobA-like_NTP_Trfase"/>
</dbReference>
<protein>
    <submittedName>
        <fullName evidence="2">NTP transferase domain-containing protein</fullName>
    </submittedName>
</protein>
<reference evidence="2" key="1">
    <citation type="journal article" date="2021" name="PeerJ">
        <title>Extensive microbial diversity within the chicken gut microbiome revealed by metagenomics and culture.</title>
        <authorList>
            <person name="Gilroy R."/>
            <person name="Ravi A."/>
            <person name="Getino M."/>
            <person name="Pursley I."/>
            <person name="Horton D.L."/>
            <person name="Alikhan N.F."/>
            <person name="Baker D."/>
            <person name="Gharbi K."/>
            <person name="Hall N."/>
            <person name="Watson M."/>
            <person name="Adriaenssens E.M."/>
            <person name="Foster-Nyarko E."/>
            <person name="Jarju S."/>
            <person name="Secka A."/>
            <person name="Antonio M."/>
            <person name="Oren A."/>
            <person name="Chaudhuri R.R."/>
            <person name="La Ragione R."/>
            <person name="Hildebrand F."/>
            <person name="Pallen M.J."/>
        </authorList>
    </citation>
    <scope>NUCLEOTIDE SEQUENCE</scope>
    <source>
        <strain evidence="2">ChiBcec8-13705</strain>
    </source>
</reference>
<organism evidence="2 3">
    <name type="scientific">Candidatus Gemmiger avicola</name>
    <dbReference type="NCBI Taxonomy" id="2838605"/>
    <lineage>
        <taxon>Bacteria</taxon>
        <taxon>Bacillati</taxon>
        <taxon>Bacillota</taxon>
        <taxon>Clostridia</taxon>
        <taxon>Eubacteriales</taxon>
        <taxon>Gemmiger</taxon>
    </lineage>
</organism>
<dbReference type="InterPro" id="IPR029044">
    <property type="entry name" value="Nucleotide-diphossugar_trans"/>
</dbReference>
<keyword evidence="2" id="KW-0808">Transferase</keyword>
<reference evidence="2" key="2">
    <citation type="submission" date="2021-04" db="EMBL/GenBank/DDBJ databases">
        <authorList>
            <person name="Gilroy R."/>
        </authorList>
    </citation>
    <scope>NUCLEOTIDE SEQUENCE</scope>
    <source>
        <strain evidence="2">ChiBcec8-13705</strain>
    </source>
</reference>
<proteinExistence type="predicted"/>
<accession>A0A9D2S1V9</accession>
<dbReference type="PANTHER" id="PTHR43777:SF1">
    <property type="entry name" value="MOLYBDENUM COFACTOR CYTIDYLYLTRANSFERASE"/>
    <property type="match status" value="1"/>
</dbReference>
<sequence>MASGLGRRFGGNKLLADFRGRPLVQCAIDATANIFARRVLVTRSAEVAALGRRQGIRTVLHAEPCRADAIRLGLAALQEGPALTGCLFCPCDQPLLRRDTVAALALAAEGEPDAIWRPAAGGAAGAPVLFPAWAFPALAALPAGRGGGAVIRKNPDRLRLLAIDDAMELADVDRPEDLVRLAAAGK</sequence>
<evidence type="ECO:0000259" key="1">
    <source>
        <dbReference type="Pfam" id="PF12804"/>
    </source>
</evidence>
<dbReference type="Proteomes" id="UP000886803">
    <property type="component" value="Unassembled WGS sequence"/>
</dbReference>
<dbReference type="EMBL" id="DWYG01000010">
    <property type="protein sequence ID" value="HJB41043.1"/>
    <property type="molecule type" value="Genomic_DNA"/>
</dbReference>
<name>A0A9D2S1V9_9FIRM</name>
<dbReference type="GO" id="GO:0016779">
    <property type="term" value="F:nucleotidyltransferase activity"/>
    <property type="evidence" value="ECO:0007669"/>
    <property type="project" value="UniProtKB-ARBA"/>
</dbReference>
<dbReference type="AlphaFoldDB" id="A0A9D2S1V9"/>
<evidence type="ECO:0000313" key="2">
    <source>
        <dbReference type="EMBL" id="HJB41043.1"/>
    </source>
</evidence>
<dbReference type="SUPFAM" id="SSF53448">
    <property type="entry name" value="Nucleotide-diphospho-sugar transferases"/>
    <property type="match status" value="1"/>
</dbReference>
<evidence type="ECO:0000313" key="3">
    <source>
        <dbReference type="Proteomes" id="UP000886803"/>
    </source>
</evidence>
<dbReference type="Gene3D" id="3.90.550.10">
    <property type="entry name" value="Spore Coat Polysaccharide Biosynthesis Protein SpsA, Chain A"/>
    <property type="match status" value="1"/>
</dbReference>
<dbReference type="Pfam" id="PF12804">
    <property type="entry name" value="NTP_transf_3"/>
    <property type="match status" value="1"/>
</dbReference>